<dbReference type="Pfam" id="PF03167">
    <property type="entry name" value="UDG"/>
    <property type="match status" value="1"/>
</dbReference>
<comment type="similarity">
    <text evidence="2">Belongs to the uracil-DNA glycosylase (UDG) superfamily. Type 4 (UDGa) family.</text>
</comment>
<evidence type="ECO:0000256" key="1">
    <source>
        <dbReference type="ARBA" id="ARBA00001400"/>
    </source>
</evidence>
<dbReference type="RefSeq" id="WP_189352163.1">
    <property type="nucleotide sequence ID" value="NZ_BMYP01000005.1"/>
</dbReference>
<proteinExistence type="inferred from homology"/>
<dbReference type="PANTHER" id="PTHR33693">
    <property type="entry name" value="TYPE-5 URACIL-DNA GLYCOSYLASE"/>
    <property type="match status" value="1"/>
</dbReference>
<evidence type="ECO:0000256" key="8">
    <source>
        <dbReference type="ARBA" id="ARBA00022801"/>
    </source>
</evidence>
<evidence type="ECO:0000256" key="11">
    <source>
        <dbReference type="ARBA" id="ARBA00023204"/>
    </source>
</evidence>
<keyword evidence="8" id="KW-0378">Hydrolase</keyword>
<dbReference type="SMART" id="SM00987">
    <property type="entry name" value="UreE_C"/>
    <property type="match status" value="1"/>
</dbReference>
<dbReference type="InterPro" id="IPR036895">
    <property type="entry name" value="Uracil-DNA_glycosylase-like_sf"/>
</dbReference>
<evidence type="ECO:0000256" key="7">
    <source>
        <dbReference type="ARBA" id="ARBA00022763"/>
    </source>
</evidence>
<gene>
    <name evidence="13" type="ORF">GCM10011419_05960</name>
</gene>
<name>A0ABQ3H6A5_9NEIS</name>
<evidence type="ECO:0000313" key="13">
    <source>
        <dbReference type="EMBL" id="GHD72501.1"/>
    </source>
</evidence>
<dbReference type="Proteomes" id="UP000662678">
    <property type="component" value="Unassembled WGS sequence"/>
</dbReference>
<protein>
    <recommendedName>
        <fullName evidence="4">Type-4 uracil-DNA glycosylase</fullName>
        <ecNumber evidence="3">3.2.2.27</ecNumber>
    </recommendedName>
</protein>
<keyword evidence="14" id="KW-1185">Reference proteome</keyword>
<evidence type="ECO:0000256" key="5">
    <source>
        <dbReference type="ARBA" id="ARBA00022485"/>
    </source>
</evidence>
<dbReference type="PANTHER" id="PTHR33693:SF1">
    <property type="entry name" value="TYPE-4 URACIL-DNA GLYCOSYLASE"/>
    <property type="match status" value="1"/>
</dbReference>
<dbReference type="SMART" id="SM00986">
    <property type="entry name" value="UDG"/>
    <property type="match status" value="1"/>
</dbReference>
<evidence type="ECO:0000256" key="2">
    <source>
        <dbReference type="ARBA" id="ARBA00006521"/>
    </source>
</evidence>
<accession>A0ABQ3H6A5</accession>
<reference evidence="14" key="1">
    <citation type="journal article" date="2019" name="Int. J. Syst. Evol. Microbiol.">
        <title>The Global Catalogue of Microorganisms (GCM) 10K type strain sequencing project: providing services to taxonomists for standard genome sequencing and annotation.</title>
        <authorList>
            <consortium name="The Broad Institute Genomics Platform"/>
            <consortium name="The Broad Institute Genome Sequencing Center for Infectious Disease"/>
            <person name="Wu L."/>
            <person name="Ma J."/>
        </authorList>
    </citation>
    <scope>NUCLEOTIDE SEQUENCE [LARGE SCALE GENOMIC DNA]</scope>
    <source>
        <strain evidence="14">KCTC 23713</strain>
    </source>
</reference>
<dbReference type="InterPro" id="IPR005122">
    <property type="entry name" value="Uracil-DNA_glycosylase-like"/>
</dbReference>
<dbReference type="InterPro" id="IPR005273">
    <property type="entry name" value="Ura-DNA_glyco_family4"/>
</dbReference>
<evidence type="ECO:0000313" key="14">
    <source>
        <dbReference type="Proteomes" id="UP000662678"/>
    </source>
</evidence>
<dbReference type="SUPFAM" id="SSF52141">
    <property type="entry name" value="Uracil-DNA glycosylase-like"/>
    <property type="match status" value="1"/>
</dbReference>
<comment type="caution">
    <text evidence="13">The sequence shown here is derived from an EMBL/GenBank/DDBJ whole genome shotgun (WGS) entry which is preliminary data.</text>
</comment>
<evidence type="ECO:0000256" key="4">
    <source>
        <dbReference type="ARBA" id="ARBA00019403"/>
    </source>
</evidence>
<keyword evidence="5" id="KW-0004">4Fe-4S</keyword>
<evidence type="ECO:0000256" key="6">
    <source>
        <dbReference type="ARBA" id="ARBA00022723"/>
    </source>
</evidence>
<keyword evidence="10" id="KW-0411">Iron-sulfur</keyword>
<feature type="domain" description="Uracil-DNA glycosylase-like" evidence="12">
    <location>
        <begin position="105"/>
        <end position="251"/>
    </location>
</feature>
<keyword evidence="9" id="KW-0408">Iron</keyword>
<keyword evidence="6" id="KW-0479">Metal-binding</keyword>
<evidence type="ECO:0000259" key="12">
    <source>
        <dbReference type="SMART" id="SM00986"/>
    </source>
</evidence>
<keyword evidence="7" id="KW-0227">DNA damage</keyword>
<comment type="catalytic activity">
    <reaction evidence="1">
        <text>Hydrolyzes single-stranded DNA or mismatched double-stranded DNA and polynucleotides, releasing free uracil.</text>
        <dbReference type="EC" id="3.2.2.27"/>
    </reaction>
</comment>
<dbReference type="InterPro" id="IPR051536">
    <property type="entry name" value="UDG_Type-4/5"/>
</dbReference>
<evidence type="ECO:0000256" key="10">
    <source>
        <dbReference type="ARBA" id="ARBA00023014"/>
    </source>
</evidence>
<evidence type="ECO:0000256" key="3">
    <source>
        <dbReference type="ARBA" id="ARBA00012030"/>
    </source>
</evidence>
<organism evidence="13 14">
    <name type="scientific">Vogesella fluminis</name>
    <dbReference type="NCBI Taxonomy" id="1069161"/>
    <lineage>
        <taxon>Bacteria</taxon>
        <taxon>Pseudomonadati</taxon>
        <taxon>Pseudomonadota</taxon>
        <taxon>Betaproteobacteria</taxon>
        <taxon>Neisseriales</taxon>
        <taxon>Chromobacteriaceae</taxon>
        <taxon>Vogesella</taxon>
    </lineage>
</organism>
<dbReference type="Gene3D" id="3.40.470.10">
    <property type="entry name" value="Uracil-DNA glycosylase-like domain"/>
    <property type="match status" value="1"/>
</dbReference>
<evidence type="ECO:0000256" key="9">
    <source>
        <dbReference type="ARBA" id="ARBA00023004"/>
    </source>
</evidence>
<dbReference type="EC" id="3.2.2.27" evidence="3"/>
<keyword evidence="11" id="KW-0234">DNA repair</keyword>
<dbReference type="EMBL" id="BMYP01000005">
    <property type="protein sequence ID" value="GHD72501.1"/>
    <property type="molecule type" value="Genomic_DNA"/>
</dbReference>
<dbReference type="CDD" id="cd10030">
    <property type="entry name" value="UDG-F4_TTUDGA_SPO1dp_like"/>
    <property type="match status" value="1"/>
</dbReference>
<sequence>MSRQHLLLRELGLAPRWRLRHGAALELESVSMPVLAPVAANLVPAATPAQPVVAVPVVVPVAEAVPAPAVVEPATTALPDWADLQQQVASCTACGLCQTRTQAVFGKGNPRARLMLVGEAPGAEEDKLGLPFVGKAGQLLDNMLSAIGLGQDDVFIANVLKCRPPGNRNPAADEIAACADYLRWQIAHVQPEVLVTLGRFAAHALLQSDAAIGALRRETHQYQGIPLFVTFHPAYLLRSPGEKAKAWQDLLAIRRALANKA</sequence>
<dbReference type="NCBIfam" id="TIGR00758">
    <property type="entry name" value="UDG_fam4"/>
    <property type="match status" value="1"/>
</dbReference>